<dbReference type="Gene3D" id="3.40.50.620">
    <property type="entry name" value="HUPs"/>
    <property type="match status" value="1"/>
</dbReference>
<dbReference type="EC" id="2.7.7.3" evidence="9"/>
<dbReference type="InterPro" id="IPR001980">
    <property type="entry name" value="PPAT"/>
</dbReference>
<accession>A0AAE3P3X4</accession>
<comment type="similarity">
    <text evidence="9">Belongs to the bacterial CoaD family.</text>
</comment>
<dbReference type="PRINTS" id="PR01020">
    <property type="entry name" value="LPSBIOSNTHSS"/>
</dbReference>
<dbReference type="NCBIfam" id="TIGR00125">
    <property type="entry name" value="cyt_tran_rel"/>
    <property type="match status" value="1"/>
</dbReference>
<comment type="subcellular location">
    <subcellularLocation>
        <location evidence="9">Cytoplasm</location>
    </subcellularLocation>
</comment>
<feature type="site" description="Transition state stabilizer" evidence="9">
    <location>
        <position position="21"/>
    </location>
</feature>
<protein>
    <recommendedName>
        <fullName evidence="9">Phosphopantetheine adenylyltransferase</fullName>
        <ecNumber evidence="9">2.7.7.3</ecNumber>
    </recommendedName>
    <alternativeName>
        <fullName evidence="9">Dephospho-CoA pyrophosphorylase</fullName>
    </alternativeName>
    <alternativeName>
        <fullName evidence="9">Pantetheine-phosphate adenylyltransferase</fullName>
        <shortName evidence="9">PPAT</shortName>
    </alternativeName>
</protein>
<feature type="binding site" evidence="9">
    <location>
        <position position="13"/>
    </location>
    <ligand>
        <name>substrate</name>
    </ligand>
</feature>
<evidence type="ECO:0000313" key="11">
    <source>
        <dbReference type="EMBL" id="MDF2953180.1"/>
    </source>
</evidence>
<evidence type="ECO:0000256" key="8">
    <source>
        <dbReference type="ARBA" id="ARBA00029346"/>
    </source>
</evidence>
<dbReference type="Proteomes" id="UP001144110">
    <property type="component" value="Unassembled WGS sequence"/>
</dbReference>
<evidence type="ECO:0000256" key="4">
    <source>
        <dbReference type="ARBA" id="ARBA00022741"/>
    </source>
</evidence>
<evidence type="ECO:0000313" key="12">
    <source>
        <dbReference type="Proteomes" id="UP001144110"/>
    </source>
</evidence>
<feature type="binding site" evidence="9">
    <location>
        <begin position="13"/>
        <end position="14"/>
    </location>
    <ligand>
        <name>ATP</name>
        <dbReference type="ChEBI" id="CHEBI:30616"/>
    </ligand>
</feature>
<dbReference type="HAMAP" id="MF_00151">
    <property type="entry name" value="PPAT_bact"/>
    <property type="match status" value="1"/>
</dbReference>
<feature type="binding site" evidence="9">
    <location>
        <position position="94"/>
    </location>
    <ligand>
        <name>substrate</name>
    </ligand>
</feature>
<comment type="cofactor">
    <cofactor evidence="9">
        <name>Mg(2+)</name>
        <dbReference type="ChEBI" id="CHEBI:18420"/>
    </cofactor>
</comment>
<dbReference type="GO" id="GO:0015937">
    <property type="term" value="P:coenzyme A biosynthetic process"/>
    <property type="evidence" value="ECO:0007669"/>
    <property type="project" value="UniProtKB-UniRule"/>
</dbReference>
<dbReference type="Pfam" id="PF01467">
    <property type="entry name" value="CTP_transf_like"/>
    <property type="match status" value="1"/>
</dbReference>
<evidence type="ECO:0000256" key="6">
    <source>
        <dbReference type="ARBA" id="ARBA00022842"/>
    </source>
</evidence>
<evidence type="ECO:0000256" key="5">
    <source>
        <dbReference type="ARBA" id="ARBA00022840"/>
    </source>
</evidence>
<comment type="function">
    <text evidence="9">Reversibly transfers an adenylyl group from ATP to 4'-phosphopantetheine, yielding dephospho-CoA (dPCoA) and pyrophosphate.</text>
</comment>
<evidence type="ECO:0000256" key="9">
    <source>
        <dbReference type="HAMAP-Rule" id="MF_00151"/>
    </source>
</evidence>
<keyword evidence="4 9" id="KW-0547">Nucleotide-binding</keyword>
<keyword evidence="5 9" id="KW-0067">ATP-binding</keyword>
<dbReference type="AlphaFoldDB" id="A0AAE3P3X4"/>
<feature type="binding site" evidence="9">
    <location>
        <position position="80"/>
    </location>
    <ligand>
        <name>substrate</name>
    </ligand>
</feature>
<gene>
    <name evidence="9" type="primary">coaD</name>
    <name evidence="11" type="ORF">OD816_000425</name>
</gene>
<proteinExistence type="inferred from homology"/>
<comment type="pathway">
    <text evidence="9">Cofactor biosynthesis; coenzyme A biosynthesis; CoA from (R)-pantothenate: step 4/5.</text>
</comment>
<keyword evidence="7 9" id="KW-0173">Coenzyme A biosynthesis</keyword>
<feature type="binding site" evidence="9">
    <location>
        <position position="21"/>
    </location>
    <ligand>
        <name>ATP</name>
        <dbReference type="ChEBI" id="CHEBI:30616"/>
    </ligand>
</feature>
<dbReference type="SUPFAM" id="SSF52374">
    <property type="entry name" value="Nucleotidylyl transferase"/>
    <property type="match status" value="1"/>
</dbReference>
<name>A0AAE3P3X4_9BACT</name>
<organism evidence="11 12">
    <name type="scientific">Candidatus Thermodesulfobacterium syntrophicum</name>
    <dbReference type="NCBI Taxonomy" id="3060442"/>
    <lineage>
        <taxon>Bacteria</taxon>
        <taxon>Pseudomonadati</taxon>
        <taxon>Thermodesulfobacteriota</taxon>
        <taxon>Thermodesulfobacteria</taxon>
        <taxon>Thermodesulfobacteriales</taxon>
        <taxon>Thermodesulfobacteriaceae</taxon>
        <taxon>Thermodesulfobacterium</taxon>
    </lineage>
</organism>
<keyword evidence="3 9" id="KW-0548">Nucleotidyltransferase</keyword>
<dbReference type="InterPro" id="IPR004821">
    <property type="entry name" value="Cyt_trans-like"/>
</dbReference>
<dbReference type="InterPro" id="IPR014729">
    <property type="entry name" value="Rossmann-like_a/b/a_fold"/>
</dbReference>
<evidence type="ECO:0000256" key="7">
    <source>
        <dbReference type="ARBA" id="ARBA00022993"/>
    </source>
</evidence>
<dbReference type="GO" id="GO:0004595">
    <property type="term" value="F:pantetheine-phosphate adenylyltransferase activity"/>
    <property type="evidence" value="ECO:0007669"/>
    <property type="project" value="UniProtKB-UniRule"/>
</dbReference>
<evidence type="ECO:0000256" key="1">
    <source>
        <dbReference type="ARBA" id="ARBA00022490"/>
    </source>
</evidence>
<sequence>MGKNKKIGIYPGTFDPITNGHLDIIKRALKLFDLVIVAVGENPQKTPLFSVEERIFLVKEAVKELSESDRVEVEAFSGLLIDFAQKKSASAIIRGLRAVSDFEYEMQLALMNRKLSNSIDTIFLLTSLKWIFLSSSIIKEVAKFGGNIDDLVPKIVAEKLKEKFKIKRGNIPP</sequence>
<comment type="catalytic activity">
    <reaction evidence="8 9">
        <text>(R)-4'-phosphopantetheine + ATP + H(+) = 3'-dephospho-CoA + diphosphate</text>
        <dbReference type="Rhea" id="RHEA:19801"/>
        <dbReference type="ChEBI" id="CHEBI:15378"/>
        <dbReference type="ChEBI" id="CHEBI:30616"/>
        <dbReference type="ChEBI" id="CHEBI:33019"/>
        <dbReference type="ChEBI" id="CHEBI:57328"/>
        <dbReference type="ChEBI" id="CHEBI:61723"/>
        <dbReference type="EC" id="2.7.7.3"/>
    </reaction>
</comment>
<dbReference type="PANTHER" id="PTHR21342">
    <property type="entry name" value="PHOSPHOPANTETHEINE ADENYLYLTRANSFERASE"/>
    <property type="match status" value="1"/>
</dbReference>
<feature type="domain" description="Cytidyltransferase-like" evidence="10">
    <location>
        <begin position="9"/>
        <end position="140"/>
    </location>
</feature>
<dbReference type="GO" id="GO:0005737">
    <property type="term" value="C:cytoplasm"/>
    <property type="evidence" value="ECO:0007669"/>
    <property type="project" value="UniProtKB-SubCell"/>
</dbReference>
<keyword evidence="1 9" id="KW-0963">Cytoplasm</keyword>
<feature type="binding site" evidence="9">
    <location>
        <position position="105"/>
    </location>
    <ligand>
        <name>ATP</name>
        <dbReference type="ChEBI" id="CHEBI:30616"/>
    </ligand>
</feature>
<dbReference type="EMBL" id="JAPHEG010000002">
    <property type="protein sequence ID" value="MDF2953180.1"/>
    <property type="molecule type" value="Genomic_DNA"/>
</dbReference>
<dbReference type="PANTHER" id="PTHR21342:SF1">
    <property type="entry name" value="PHOSPHOPANTETHEINE ADENYLYLTRANSFERASE"/>
    <property type="match status" value="1"/>
</dbReference>
<dbReference type="NCBIfam" id="TIGR01510">
    <property type="entry name" value="coaD_prev_kdtB"/>
    <property type="match status" value="1"/>
</dbReference>
<comment type="caution">
    <text evidence="11">The sequence shown here is derived from an EMBL/GenBank/DDBJ whole genome shotgun (WGS) entry which is preliminary data.</text>
</comment>
<comment type="subunit">
    <text evidence="9">Homohexamer.</text>
</comment>
<keyword evidence="6 9" id="KW-0460">Magnesium</keyword>
<dbReference type="GO" id="GO:0005524">
    <property type="term" value="F:ATP binding"/>
    <property type="evidence" value="ECO:0007669"/>
    <property type="project" value="UniProtKB-KW"/>
</dbReference>
<reference evidence="11" key="1">
    <citation type="submission" date="2022-11" db="EMBL/GenBank/DDBJ databases">
        <title>Candidatus Alkanophaga archaea from heated hydrothermal vent sediment oxidize petroleum alkanes.</title>
        <authorList>
            <person name="Zehnle H."/>
            <person name="Laso-Perez R."/>
            <person name="Lipp J."/>
            <person name="Teske A."/>
            <person name="Wegener G."/>
        </authorList>
    </citation>
    <scope>NUCLEOTIDE SEQUENCE</scope>
    <source>
        <strain evidence="11">MCA70</strain>
    </source>
</reference>
<keyword evidence="2 9" id="KW-0808">Transferase</keyword>
<feature type="binding site" evidence="9">
    <location>
        <begin position="130"/>
        <end position="136"/>
    </location>
    <ligand>
        <name>ATP</name>
        <dbReference type="ChEBI" id="CHEBI:30616"/>
    </ligand>
</feature>
<dbReference type="CDD" id="cd02163">
    <property type="entry name" value="PPAT"/>
    <property type="match status" value="1"/>
</dbReference>
<evidence type="ECO:0000256" key="3">
    <source>
        <dbReference type="ARBA" id="ARBA00022695"/>
    </source>
</evidence>
<feature type="binding site" evidence="9">
    <location>
        <position position="45"/>
    </location>
    <ligand>
        <name>substrate</name>
    </ligand>
</feature>
<evidence type="ECO:0000256" key="2">
    <source>
        <dbReference type="ARBA" id="ARBA00022679"/>
    </source>
</evidence>
<evidence type="ECO:0000259" key="10">
    <source>
        <dbReference type="Pfam" id="PF01467"/>
    </source>
</evidence>
<feature type="binding site" evidence="9">
    <location>
        <begin position="95"/>
        <end position="97"/>
    </location>
    <ligand>
        <name>ATP</name>
        <dbReference type="ChEBI" id="CHEBI:30616"/>
    </ligand>
</feature>